<comment type="similarity">
    <text evidence="7 8">Belongs to the peptidase S1 family. CLIP subfamily.</text>
</comment>
<dbReference type="PROSITE" id="PS50240">
    <property type="entry name" value="TRYPSIN_DOM"/>
    <property type="match status" value="1"/>
</dbReference>
<feature type="domain" description="Peptidase S1" evidence="9">
    <location>
        <begin position="104"/>
        <end position="373"/>
    </location>
</feature>
<dbReference type="SMART" id="SM00020">
    <property type="entry name" value="Tryp_SPc"/>
    <property type="match status" value="1"/>
</dbReference>
<evidence type="ECO:0000256" key="1">
    <source>
        <dbReference type="ARBA" id="ARBA00022670"/>
    </source>
</evidence>
<name>A0A8K0DPZ7_IGNLU</name>
<dbReference type="InterPro" id="IPR001314">
    <property type="entry name" value="Peptidase_S1A"/>
</dbReference>
<keyword evidence="3 8" id="KW-0378">Hydrolase</keyword>
<dbReference type="SMART" id="SM00680">
    <property type="entry name" value="CLIP"/>
    <property type="match status" value="1"/>
</dbReference>
<keyword evidence="12" id="KW-1185">Reference proteome</keyword>
<evidence type="ECO:0000313" key="11">
    <source>
        <dbReference type="EMBL" id="KAF2904360.1"/>
    </source>
</evidence>
<protein>
    <recommendedName>
        <fullName evidence="8">CLIP domain-containing serine protease</fullName>
        <ecNumber evidence="8">3.4.21.-</ecNumber>
    </recommendedName>
</protein>
<dbReference type="PROSITE" id="PS51888">
    <property type="entry name" value="CLIP"/>
    <property type="match status" value="1"/>
</dbReference>
<dbReference type="GO" id="GO:0004252">
    <property type="term" value="F:serine-type endopeptidase activity"/>
    <property type="evidence" value="ECO:0007669"/>
    <property type="project" value="UniProtKB-UniRule"/>
</dbReference>
<keyword evidence="8" id="KW-0964">Secreted</keyword>
<dbReference type="OrthoDB" id="7840639at2759"/>
<dbReference type="PANTHER" id="PTHR24256">
    <property type="entry name" value="TRYPTASE-RELATED"/>
    <property type="match status" value="1"/>
</dbReference>
<reference evidence="11" key="1">
    <citation type="submission" date="2019-08" db="EMBL/GenBank/DDBJ databases">
        <title>The genome of the North American firefly Photinus pyralis.</title>
        <authorList>
            <consortium name="Photinus pyralis genome working group"/>
            <person name="Fallon T.R."/>
            <person name="Sander Lower S.E."/>
            <person name="Weng J.-K."/>
        </authorList>
    </citation>
    <scope>NUCLEOTIDE SEQUENCE</scope>
    <source>
        <strain evidence="11">TRF0915ILg1</strain>
        <tissue evidence="11">Whole body</tissue>
    </source>
</reference>
<comment type="subcellular location">
    <subcellularLocation>
        <location evidence="8">Secreted</location>
    </subcellularLocation>
</comment>
<evidence type="ECO:0000256" key="6">
    <source>
        <dbReference type="ARBA" id="ARBA00023180"/>
    </source>
</evidence>
<dbReference type="FunFam" id="2.40.10.10:FF:000028">
    <property type="entry name" value="Serine protease easter"/>
    <property type="match status" value="1"/>
</dbReference>
<keyword evidence="4 8" id="KW-0720">Serine protease</keyword>
<comment type="caution">
    <text evidence="11">The sequence shown here is derived from an EMBL/GenBank/DDBJ whole genome shotgun (WGS) entry which is preliminary data.</text>
</comment>
<dbReference type="InterPro" id="IPR043504">
    <property type="entry name" value="Peptidase_S1_PA_chymotrypsin"/>
</dbReference>
<comment type="domain">
    <text evidence="8">The clip domain consists of 35-55 residues which are 'knitted' together usually by 3 conserved disulfide bonds forming a clip-like compact structure.</text>
</comment>
<dbReference type="InterPro" id="IPR001254">
    <property type="entry name" value="Trypsin_dom"/>
</dbReference>
<keyword evidence="5" id="KW-1015">Disulfide bond</keyword>
<keyword evidence="2" id="KW-0732">Signal</keyword>
<organism evidence="11 12">
    <name type="scientific">Ignelater luminosus</name>
    <name type="common">Cucubano</name>
    <name type="synonym">Pyrophorus luminosus</name>
    <dbReference type="NCBI Taxonomy" id="2038154"/>
    <lineage>
        <taxon>Eukaryota</taxon>
        <taxon>Metazoa</taxon>
        <taxon>Ecdysozoa</taxon>
        <taxon>Arthropoda</taxon>
        <taxon>Hexapoda</taxon>
        <taxon>Insecta</taxon>
        <taxon>Pterygota</taxon>
        <taxon>Neoptera</taxon>
        <taxon>Endopterygota</taxon>
        <taxon>Coleoptera</taxon>
        <taxon>Polyphaga</taxon>
        <taxon>Elateriformia</taxon>
        <taxon>Elateroidea</taxon>
        <taxon>Elateridae</taxon>
        <taxon>Agrypninae</taxon>
        <taxon>Pyrophorini</taxon>
        <taxon>Ignelater</taxon>
    </lineage>
</organism>
<feature type="domain" description="Clip" evidence="10">
    <location>
        <begin position="38"/>
        <end position="89"/>
    </location>
</feature>
<dbReference type="EMBL" id="VTPC01000791">
    <property type="protein sequence ID" value="KAF2904360.1"/>
    <property type="molecule type" value="Genomic_DNA"/>
</dbReference>
<keyword evidence="1 8" id="KW-0645">Protease</keyword>
<keyword evidence="6" id="KW-0325">Glycoprotein</keyword>
<evidence type="ECO:0000256" key="3">
    <source>
        <dbReference type="ARBA" id="ARBA00022801"/>
    </source>
</evidence>
<dbReference type="Proteomes" id="UP000801492">
    <property type="component" value="Unassembled WGS sequence"/>
</dbReference>
<evidence type="ECO:0000256" key="4">
    <source>
        <dbReference type="ARBA" id="ARBA00022825"/>
    </source>
</evidence>
<evidence type="ECO:0000259" key="9">
    <source>
        <dbReference type="PROSITE" id="PS50240"/>
    </source>
</evidence>
<dbReference type="AlphaFoldDB" id="A0A8K0DPZ7"/>
<dbReference type="InterPro" id="IPR009003">
    <property type="entry name" value="Peptidase_S1_PA"/>
</dbReference>
<dbReference type="GO" id="GO:0005576">
    <property type="term" value="C:extracellular region"/>
    <property type="evidence" value="ECO:0007669"/>
    <property type="project" value="UniProtKB-SubCell"/>
</dbReference>
<dbReference type="GO" id="GO:0006508">
    <property type="term" value="P:proteolysis"/>
    <property type="evidence" value="ECO:0007669"/>
    <property type="project" value="UniProtKB-KW"/>
</dbReference>
<dbReference type="SUPFAM" id="SSF50494">
    <property type="entry name" value="Trypsin-like serine proteases"/>
    <property type="match status" value="1"/>
</dbReference>
<dbReference type="Gene3D" id="3.30.1640.30">
    <property type="match status" value="1"/>
</dbReference>
<proteinExistence type="inferred from homology"/>
<dbReference type="Pfam" id="PF00089">
    <property type="entry name" value="Trypsin"/>
    <property type="match status" value="1"/>
</dbReference>
<dbReference type="EC" id="3.4.21.-" evidence="8"/>
<dbReference type="InterPro" id="IPR022700">
    <property type="entry name" value="CLIP"/>
</dbReference>
<dbReference type="PRINTS" id="PR00722">
    <property type="entry name" value="CHYMOTRYPSIN"/>
</dbReference>
<sequence>MITRTDIAFLCGIFYAKPGCKKNEKKMVLHFLFKSEEPCTTPDNAPGECILLRECHSLREMIANKVDGATEFVRQSVCGYVDVDSLVCCVKKTNNKHLLANRKYCGYQHSDDYSHDTNSTAITEFPWLARLAFKWKRGFPPNIMYPCLGSLINNKYVLTSARCVSFQEIVLMEVRLGEYHIGNDTDCVLEDGIQECSDPVMDYTVNKTIIHPDYILDDSYRNDIALVRLNGEVQYSDYIRPICLPLPDTKFSNIGDAMTISGWDLEYAVGEEITIKKKILAELISNEDCGERLKSRDLKWYINITDTHLCTVSLENSDEDTCGGDYGGPVMVSHRLQWRQEGISLQPKVCGPHSIDVHTKVQKYLEWIEKNIEP</sequence>
<evidence type="ECO:0000259" key="10">
    <source>
        <dbReference type="PROSITE" id="PS51888"/>
    </source>
</evidence>
<accession>A0A8K0DPZ7</accession>
<dbReference type="InterPro" id="IPR051487">
    <property type="entry name" value="Ser/Thr_Proteases_Immune/Dev"/>
</dbReference>
<evidence type="ECO:0000256" key="5">
    <source>
        <dbReference type="ARBA" id="ARBA00023157"/>
    </source>
</evidence>
<evidence type="ECO:0000256" key="7">
    <source>
        <dbReference type="ARBA" id="ARBA00024195"/>
    </source>
</evidence>
<dbReference type="CDD" id="cd00190">
    <property type="entry name" value="Tryp_SPc"/>
    <property type="match status" value="1"/>
</dbReference>
<dbReference type="Gene3D" id="2.40.10.10">
    <property type="entry name" value="Trypsin-like serine proteases"/>
    <property type="match status" value="2"/>
</dbReference>
<evidence type="ECO:0000256" key="2">
    <source>
        <dbReference type="ARBA" id="ARBA00022729"/>
    </source>
</evidence>
<evidence type="ECO:0000313" key="12">
    <source>
        <dbReference type="Proteomes" id="UP000801492"/>
    </source>
</evidence>
<gene>
    <name evidence="11" type="ORF">ILUMI_01818</name>
</gene>
<dbReference type="Pfam" id="PF12032">
    <property type="entry name" value="CLIP"/>
    <property type="match status" value="1"/>
</dbReference>
<evidence type="ECO:0000256" key="8">
    <source>
        <dbReference type="RuleBase" id="RU366078"/>
    </source>
</evidence>
<dbReference type="InterPro" id="IPR038565">
    <property type="entry name" value="CLIP_sf"/>
</dbReference>